<feature type="compositionally biased region" description="Gly residues" evidence="1">
    <location>
        <begin position="29"/>
        <end position="38"/>
    </location>
</feature>
<evidence type="ECO:0000313" key="2">
    <source>
        <dbReference type="EMBL" id="RQX11482.1"/>
    </source>
</evidence>
<sequence>MVGTSGREQCDGSRASQRATEDHGSAGWKAGGSTGRGDGTVVPVAQRRGGAREARPLAASTRGSRSDSAARIGSAPAAMVP</sequence>
<evidence type="ECO:0000256" key="1">
    <source>
        <dbReference type="SAM" id="MobiDB-lite"/>
    </source>
</evidence>
<gene>
    <name evidence="2" type="ORF">DDE19_30465</name>
</gene>
<reference evidence="2 3" key="1">
    <citation type="submission" date="2018-04" db="EMBL/GenBank/DDBJ databases">
        <title>Micromonosporas from Atacama Desert.</title>
        <authorList>
            <person name="Carro L."/>
            <person name="Klenk H.-P."/>
            <person name="Goodfellow M."/>
        </authorList>
    </citation>
    <scope>NUCLEOTIDE SEQUENCE [LARGE SCALE GENOMIC DNA]</scope>
    <source>
        <strain evidence="2 3">LB19</strain>
    </source>
</reference>
<accession>A0A3N9XF32</accession>
<evidence type="ECO:0000313" key="3">
    <source>
        <dbReference type="Proteomes" id="UP000278981"/>
    </source>
</evidence>
<name>A0A3N9XF32_9ACTN</name>
<feature type="region of interest" description="Disordered" evidence="1">
    <location>
        <begin position="1"/>
        <end position="81"/>
    </location>
</feature>
<proteinExistence type="predicted"/>
<comment type="caution">
    <text evidence="2">The sequence shown here is derived from an EMBL/GenBank/DDBJ whole genome shotgun (WGS) entry which is preliminary data.</text>
</comment>
<dbReference type="AlphaFoldDB" id="A0A3N9XF32"/>
<protein>
    <submittedName>
        <fullName evidence="2">Uncharacterized protein</fullName>
    </submittedName>
</protein>
<dbReference type="Proteomes" id="UP000278981">
    <property type="component" value="Unassembled WGS sequence"/>
</dbReference>
<dbReference type="EMBL" id="QDGB01000369">
    <property type="protein sequence ID" value="RQX11482.1"/>
    <property type="molecule type" value="Genomic_DNA"/>
</dbReference>
<organism evidence="2 3">
    <name type="scientific">Micromonospora ureilytica</name>
    <dbReference type="NCBI Taxonomy" id="709868"/>
    <lineage>
        <taxon>Bacteria</taxon>
        <taxon>Bacillati</taxon>
        <taxon>Actinomycetota</taxon>
        <taxon>Actinomycetes</taxon>
        <taxon>Micromonosporales</taxon>
        <taxon>Micromonosporaceae</taxon>
        <taxon>Micromonospora</taxon>
    </lineage>
</organism>